<organism evidence="1 2">
    <name type="scientific">Flavobacterium fluvii</name>
    <dbReference type="NCBI Taxonomy" id="468056"/>
    <lineage>
        <taxon>Bacteria</taxon>
        <taxon>Pseudomonadati</taxon>
        <taxon>Bacteroidota</taxon>
        <taxon>Flavobacteriia</taxon>
        <taxon>Flavobacteriales</taxon>
        <taxon>Flavobacteriaceae</taxon>
        <taxon>Flavobacterium</taxon>
    </lineage>
</organism>
<evidence type="ECO:0000313" key="1">
    <source>
        <dbReference type="EMBL" id="SHF70646.1"/>
    </source>
</evidence>
<dbReference type="OrthoDB" id="623514at2"/>
<dbReference type="Proteomes" id="UP000184516">
    <property type="component" value="Unassembled WGS sequence"/>
</dbReference>
<accession>A0A1M5DUP3</accession>
<reference evidence="2" key="1">
    <citation type="submission" date="2016-11" db="EMBL/GenBank/DDBJ databases">
        <authorList>
            <person name="Varghese N."/>
            <person name="Submissions S."/>
        </authorList>
    </citation>
    <scope>NUCLEOTIDE SEQUENCE [LARGE SCALE GENOMIC DNA]</scope>
    <source>
        <strain evidence="2">DSM 19978</strain>
    </source>
</reference>
<dbReference type="STRING" id="468056.SAMN05443549_10179"/>
<keyword evidence="2" id="KW-1185">Reference proteome</keyword>
<sequence>MKKLFTICLLTIITFSGKAQGLESFESEGKYGFKNNAGDIVLPAIYQSAEYFQNGLGLVGLDNKYGFIDNTGAFIIPNIYDEAISFYNDITFVTLNKKVLSIDKNGKVLSVLKYDGLQDRSNRKQIGVKLNGKLGLIDYKGNEITPPIYDLIWPRKPSVQFAFVCLNNKMGVIDINGKLILPLIYDYVTPFNDYYINRIQFYKAEVDGKFGVFDEFGKELLPNIYDKINHQLEGKISVQLNGKIGYYDFETKKIIYKNLSKEEEQDWITDANDTKYRLSKIKNNR</sequence>
<dbReference type="RefSeq" id="WP_084546062.1">
    <property type="nucleotide sequence ID" value="NZ_FQWB01000001.1"/>
</dbReference>
<dbReference type="AlphaFoldDB" id="A0A1M5DUP3"/>
<dbReference type="PANTHER" id="PTHR37841">
    <property type="entry name" value="GLR2918 PROTEIN"/>
    <property type="match status" value="1"/>
</dbReference>
<proteinExistence type="predicted"/>
<dbReference type="InterPro" id="IPR032774">
    <property type="entry name" value="WG_beta_rep"/>
</dbReference>
<protein>
    <submittedName>
        <fullName evidence="1">WG containing repeat-containing protein</fullName>
    </submittedName>
</protein>
<dbReference type="PANTHER" id="PTHR37841:SF1">
    <property type="entry name" value="DUF3298 DOMAIN-CONTAINING PROTEIN"/>
    <property type="match status" value="1"/>
</dbReference>
<dbReference type="Pfam" id="PF14903">
    <property type="entry name" value="WG_beta_rep"/>
    <property type="match status" value="4"/>
</dbReference>
<dbReference type="EMBL" id="FQWB01000001">
    <property type="protein sequence ID" value="SHF70646.1"/>
    <property type="molecule type" value="Genomic_DNA"/>
</dbReference>
<name>A0A1M5DUP3_9FLAO</name>
<gene>
    <name evidence="1" type="ORF">SAMN05443549_10179</name>
</gene>
<evidence type="ECO:0000313" key="2">
    <source>
        <dbReference type="Proteomes" id="UP000184516"/>
    </source>
</evidence>